<dbReference type="EMBL" id="CP007155">
    <property type="protein sequence ID" value="AHH97653.1"/>
    <property type="molecule type" value="Genomic_DNA"/>
</dbReference>
<dbReference type="AlphaFoldDB" id="W5W976"/>
<dbReference type="HOGENOM" id="CLU_533076_0_0_11"/>
<dbReference type="STRING" id="1449976.KALB_4291"/>
<proteinExistence type="predicted"/>
<dbReference type="KEGG" id="kal:KALB_4291"/>
<accession>W5W976</accession>
<dbReference type="Proteomes" id="UP000019225">
    <property type="component" value="Chromosome"/>
</dbReference>
<organism evidence="2 3">
    <name type="scientific">Kutzneria albida DSM 43870</name>
    <dbReference type="NCBI Taxonomy" id="1449976"/>
    <lineage>
        <taxon>Bacteria</taxon>
        <taxon>Bacillati</taxon>
        <taxon>Actinomycetota</taxon>
        <taxon>Actinomycetes</taxon>
        <taxon>Pseudonocardiales</taxon>
        <taxon>Pseudonocardiaceae</taxon>
        <taxon>Kutzneria</taxon>
    </lineage>
</organism>
<keyword evidence="1" id="KW-0472">Membrane</keyword>
<dbReference type="PATRIC" id="fig|1449976.3.peg.4320"/>
<feature type="transmembrane region" description="Helical" evidence="1">
    <location>
        <begin position="480"/>
        <end position="504"/>
    </location>
</feature>
<feature type="transmembrane region" description="Helical" evidence="1">
    <location>
        <begin position="20"/>
        <end position="43"/>
    </location>
</feature>
<keyword evidence="1" id="KW-0812">Transmembrane</keyword>
<keyword evidence="1" id="KW-1133">Transmembrane helix</keyword>
<sequence>MVHQRGEGWGEVSPGLRAFARLVTAIAVVTAYVALQLAVTAGVDLRARDRFRDAPTRAAAFVTALDRYADGDVSARAGIREGDAWFEDNAPSGESRSTVSSAAGDAQEGRISLAHGRVAGLAAQVEQDQAALDRDLGSSGMVALWWAVAAGVLVVPALWLRHRRRSGAAEIVDLVSRFTPRRPWWRRPVFLAASGAGYGLFAAGFFAVTMAQRQGYKLPVATQVLLLPCGLAALGAGFLVLRYSRPRSARGAAQALLADGREPVLYLRSFADDDSAARVEDGAPVNLHSREEQLAGALGAVGPVIAVGRPGEPLAHLGAARFYLPRDDWQPVVLRLMELSQLIVLRLGLGEGLWWEVEQARACQPARKLVLLAPGGQPGVAERLNRLLPVPSQLDQATAGDPWVSAVIVFDPEWTPQVQQVGASTKIRRGALARLVARANALALTSMSVHTSAYNVARAMKAALASVGVRKRTMAVRANMVLQVSLWKGLMLITALGLLGWLVFRALQLFGLG</sequence>
<name>W5W976_9PSEU</name>
<keyword evidence="3" id="KW-1185">Reference proteome</keyword>
<reference evidence="2 3" key="1">
    <citation type="journal article" date="2014" name="BMC Genomics">
        <title>Complete genome sequence of producer of the glycopeptide antibiotic Aculeximycin Kutzneria albida DSM 43870T, a representative of minor genus of Pseudonocardiaceae.</title>
        <authorList>
            <person name="Rebets Y."/>
            <person name="Tokovenko B."/>
            <person name="Lushchyk I."/>
            <person name="Ruckert C."/>
            <person name="Zaburannyi N."/>
            <person name="Bechthold A."/>
            <person name="Kalinowski J."/>
            <person name="Luzhetskyy A."/>
        </authorList>
    </citation>
    <scope>NUCLEOTIDE SEQUENCE [LARGE SCALE GENOMIC DNA]</scope>
    <source>
        <strain evidence="2">DSM 43870</strain>
    </source>
</reference>
<feature type="transmembrane region" description="Helical" evidence="1">
    <location>
        <begin position="189"/>
        <end position="208"/>
    </location>
</feature>
<protein>
    <submittedName>
        <fullName evidence="2">Uncharacterized protein</fullName>
    </submittedName>
</protein>
<feature type="transmembrane region" description="Helical" evidence="1">
    <location>
        <begin position="220"/>
        <end position="241"/>
    </location>
</feature>
<evidence type="ECO:0000313" key="2">
    <source>
        <dbReference type="EMBL" id="AHH97653.1"/>
    </source>
</evidence>
<dbReference type="eggNOG" id="ENOG5033KHB">
    <property type="taxonomic scope" value="Bacteria"/>
</dbReference>
<gene>
    <name evidence="2" type="ORF">KALB_4291</name>
</gene>
<evidence type="ECO:0000256" key="1">
    <source>
        <dbReference type="SAM" id="Phobius"/>
    </source>
</evidence>
<evidence type="ECO:0000313" key="3">
    <source>
        <dbReference type="Proteomes" id="UP000019225"/>
    </source>
</evidence>
<feature type="transmembrane region" description="Helical" evidence="1">
    <location>
        <begin position="142"/>
        <end position="160"/>
    </location>
</feature>